<comment type="subcellular location">
    <subcellularLocation>
        <location evidence="1">Cytoplasm</location>
    </subcellularLocation>
    <subcellularLocation>
        <location evidence="2">Nucleus</location>
        <location evidence="2">Nucleolus</location>
    </subcellularLocation>
</comment>
<dbReference type="GO" id="GO:0003676">
    <property type="term" value="F:nucleic acid binding"/>
    <property type="evidence" value="ECO:0007669"/>
    <property type="project" value="InterPro"/>
</dbReference>
<evidence type="ECO:0000313" key="18">
    <source>
        <dbReference type="Proteomes" id="UP001652640"/>
    </source>
</evidence>
<feature type="compositionally biased region" description="Polar residues" evidence="16">
    <location>
        <begin position="368"/>
        <end position="377"/>
    </location>
</feature>
<evidence type="ECO:0000256" key="12">
    <source>
        <dbReference type="ARBA" id="ARBA00032078"/>
    </source>
</evidence>
<proteinExistence type="inferred from homology"/>
<evidence type="ECO:0000313" key="19">
    <source>
        <dbReference type="RefSeq" id="XP_020753270.2"/>
    </source>
</evidence>
<keyword evidence="7" id="KW-0949">S-adenosyl-L-methionine</keyword>
<dbReference type="PROSITE" id="PS51999">
    <property type="entry name" value="ZF_GRF"/>
    <property type="match status" value="1"/>
</dbReference>
<keyword evidence="4" id="KW-0963">Cytoplasm</keyword>
<evidence type="ECO:0000256" key="5">
    <source>
        <dbReference type="ARBA" id="ARBA00022603"/>
    </source>
</evidence>
<feature type="compositionally biased region" description="Basic residues" evidence="16">
    <location>
        <begin position="378"/>
        <end position="387"/>
    </location>
</feature>
<evidence type="ECO:0000256" key="1">
    <source>
        <dbReference type="ARBA" id="ARBA00004496"/>
    </source>
</evidence>
<dbReference type="GeneID" id="110139625"/>
<accession>A0A6J0XVK6</accession>
<comment type="similarity">
    <text evidence="3">Belongs to the ZCCHC4 family.</text>
</comment>
<evidence type="ECO:0000256" key="14">
    <source>
        <dbReference type="ARBA" id="ARBA00049767"/>
    </source>
</evidence>
<dbReference type="InterPro" id="IPR041370">
    <property type="entry name" value="Mlase_EEF1AKMT1/ZCCHC4"/>
</dbReference>
<dbReference type="GO" id="GO:0008270">
    <property type="term" value="F:zinc ion binding"/>
    <property type="evidence" value="ECO:0007669"/>
    <property type="project" value="UniProtKB-KW"/>
</dbReference>
<reference evidence="19" key="2">
    <citation type="submission" date="2025-08" db="UniProtKB">
        <authorList>
            <consortium name="RefSeq"/>
        </authorList>
    </citation>
    <scope>IDENTIFICATION</scope>
    <source>
        <tissue evidence="19">Tongue muscle</tissue>
    </source>
</reference>
<keyword evidence="8" id="KW-0479">Metal-binding</keyword>
<sequence length="394" mass="45501">MATCRDRLAAVEAEESSSCQGYSGVEVVLSSDPATPAPLCPHGPTLLFVKVNQGKEETRRFYACSACRDRKDCNFFQWEDEKLSGARLAAREAHNRSCQPPLSRSQCVERYSQFYMEDSFCHYNMFNHHFFDGKAALEVCKTFLQEDRGEGVIMVTDPPFGGLVEPLAVTFKKLIAMWKEGHSQDNSQKELPIFWIFPYFFESRICQFFPSFCMLDYQVDYDNHALYKHGKTGRKQSPVRIFTNIPPNRIILPIEEGYRFCPLCQRYVSLENQHCEHCNSCTSKDGRKWNHCFLCKKCVKPSWIHCSICNHCALPDHSCKGPRDGCFICGELDHKRSTCPNISTSKKVNKAVRKQKQRKSNKMKMETTKGQSMNHTSVTRKKKRRERTHQYLCS</sequence>
<dbReference type="PROSITE" id="PS50216">
    <property type="entry name" value="DHHC"/>
    <property type="match status" value="1"/>
</dbReference>
<evidence type="ECO:0000256" key="13">
    <source>
        <dbReference type="ARBA" id="ARBA00046086"/>
    </source>
</evidence>
<keyword evidence="11" id="KW-0539">Nucleus</keyword>
<dbReference type="PROSITE" id="PS00092">
    <property type="entry name" value="N6_MTASE"/>
    <property type="match status" value="1"/>
</dbReference>
<evidence type="ECO:0000256" key="9">
    <source>
        <dbReference type="ARBA" id="ARBA00022771"/>
    </source>
</evidence>
<name>A0A6J0XVK6_ODOVR</name>
<dbReference type="InterPro" id="IPR010666">
    <property type="entry name" value="Znf_GRF"/>
</dbReference>
<dbReference type="Pfam" id="PF10237">
    <property type="entry name" value="N6-adenineMlase"/>
    <property type="match status" value="1"/>
</dbReference>
<evidence type="ECO:0000256" key="4">
    <source>
        <dbReference type="ARBA" id="ARBA00022490"/>
    </source>
</evidence>
<keyword evidence="18" id="KW-1185">Reference proteome</keyword>
<evidence type="ECO:0000256" key="10">
    <source>
        <dbReference type="ARBA" id="ARBA00022833"/>
    </source>
</evidence>
<dbReference type="PANTHER" id="PTHR13493">
    <property type="entry name" value="ZINC FINGER CCHC DOMAIN-CONTAINING"/>
    <property type="match status" value="1"/>
</dbReference>
<dbReference type="InterPro" id="IPR039846">
    <property type="entry name" value="ZCCHC4"/>
</dbReference>
<dbReference type="GO" id="GO:0005737">
    <property type="term" value="C:cytoplasm"/>
    <property type="evidence" value="ECO:0007669"/>
    <property type="project" value="UniProtKB-SubCell"/>
</dbReference>
<gene>
    <name evidence="19" type="primary">ZCCHC4</name>
</gene>
<dbReference type="Pfam" id="PF06839">
    <property type="entry name" value="Zn_ribbon_GRF"/>
    <property type="match status" value="1"/>
</dbReference>
<dbReference type="InterPro" id="IPR002052">
    <property type="entry name" value="DNA_methylase_N6_adenine_CS"/>
</dbReference>
<dbReference type="RefSeq" id="XP_020753270.2">
    <property type="nucleotide sequence ID" value="XM_020897611.2"/>
</dbReference>
<evidence type="ECO:0000256" key="2">
    <source>
        <dbReference type="ARBA" id="ARBA00004604"/>
    </source>
</evidence>
<keyword evidence="5" id="KW-0489">Methyltransferase</keyword>
<protein>
    <recommendedName>
        <fullName evidence="14">rRNA N(6)-adenosine-methyltransferase ZCCHC4</fullName>
    </recommendedName>
    <alternativeName>
        <fullName evidence="12">Zinc finger CCHC domain-containing protein 4</fullName>
    </alternativeName>
</protein>
<evidence type="ECO:0000256" key="3">
    <source>
        <dbReference type="ARBA" id="ARBA00008246"/>
    </source>
</evidence>
<evidence type="ECO:0000256" key="11">
    <source>
        <dbReference type="ARBA" id="ARBA00023242"/>
    </source>
</evidence>
<dbReference type="AlphaFoldDB" id="A0A6J0XVK6"/>
<dbReference type="GO" id="GO:0008988">
    <property type="term" value="F:rRNA (adenine-N6-)-methyltransferase activity"/>
    <property type="evidence" value="ECO:0007669"/>
    <property type="project" value="InterPro"/>
</dbReference>
<reference evidence="18" key="1">
    <citation type="journal article" date="2022" name="J. Hered.">
        <title>A De Novo Chromosome-Level Genome Assembly of the White-Tailed Deer, Odocoileus Virginianus.</title>
        <authorList>
            <person name="London E.W."/>
            <person name="Roca A.L."/>
            <person name="Novakofski J.E."/>
            <person name="Mateus-Pinilla N.E."/>
        </authorList>
    </citation>
    <scope>NUCLEOTIDE SEQUENCE [LARGE SCALE GENOMIC DNA]</scope>
</reference>
<organism evidence="18 19">
    <name type="scientific">Odocoileus virginianus</name>
    <name type="common">White-tailed deer</name>
    <dbReference type="NCBI Taxonomy" id="9874"/>
    <lineage>
        <taxon>Eukaryota</taxon>
        <taxon>Metazoa</taxon>
        <taxon>Chordata</taxon>
        <taxon>Craniata</taxon>
        <taxon>Vertebrata</taxon>
        <taxon>Euteleostomi</taxon>
        <taxon>Mammalia</taxon>
        <taxon>Eutheria</taxon>
        <taxon>Laurasiatheria</taxon>
        <taxon>Artiodactyla</taxon>
        <taxon>Ruminantia</taxon>
        <taxon>Pecora</taxon>
        <taxon>Cervidae</taxon>
        <taxon>Odocoileinae</taxon>
        <taxon>Odocoileus</taxon>
    </lineage>
</organism>
<evidence type="ECO:0000256" key="15">
    <source>
        <dbReference type="PROSITE-ProRule" id="PRU01343"/>
    </source>
</evidence>
<keyword evidence="9 15" id="KW-0863">Zinc-finger</keyword>
<comment type="function">
    <text evidence="13">rRNA N6-methyltransferase that specifically methylates the adenine in position 4220 of 28S rRNA. N6-methylation of adenine(4220) in 28S rRNA is required for translation.</text>
</comment>
<dbReference type="Proteomes" id="UP001652640">
    <property type="component" value="Chromosome 21"/>
</dbReference>
<evidence type="ECO:0000256" key="8">
    <source>
        <dbReference type="ARBA" id="ARBA00022723"/>
    </source>
</evidence>
<dbReference type="PANTHER" id="PTHR13493:SF3">
    <property type="entry name" value="RRNA N6-ADENOSINE-METHYLTRANSFERASE ZCCHC4"/>
    <property type="match status" value="1"/>
</dbReference>
<feature type="domain" description="GRF-type" evidence="17">
    <location>
        <begin position="40"/>
        <end position="82"/>
    </location>
</feature>
<dbReference type="GO" id="GO:0005730">
    <property type="term" value="C:nucleolus"/>
    <property type="evidence" value="ECO:0007669"/>
    <property type="project" value="UniProtKB-SubCell"/>
</dbReference>
<feature type="region of interest" description="Disordered" evidence="16">
    <location>
        <begin position="350"/>
        <end position="394"/>
    </location>
</feature>
<keyword evidence="6" id="KW-0808">Transferase</keyword>
<evidence type="ECO:0000256" key="16">
    <source>
        <dbReference type="SAM" id="MobiDB-lite"/>
    </source>
</evidence>
<evidence type="ECO:0000256" key="7">
    <source>
        <dbReference type="ARBA" id="ARBA00022691"/>
    </source>
</evidence>
<feature type="compositionally biased region" description="Basic residues" evidence="16">
    <location>
        <begin position="350"/>
        <end position="362"/>
    </location>
</feature>
<evidence type="ECO:0000256" key="6">
    <source>
        <dbReference type="ARBA" id="ARBA00022679"/>
    </source>
</evidence>
<evidence type="ECO:0000259" key="17">
    <source>
        <dbReference type="PROSITE" id="PS51999"/>
    </source>
</evidence>
<keyword evidence="10" id="KW-0862">Zinc</keyword>